<evidence type="ECO:0000313" key="3">
    <source>
        <dbReference type="Proteomes" id="UP000297753"/>
    </source>
</evidence>
<accession>A0A4Y8W9E2</accession>
<proteinExistence type="predicted"/>
<dbReference type="AlphaFoldDB" id="A0A4Y8W9E2"/>
<sequence>MRFFWAIFLTLTSFGSSAKLDCSVPLVDINSDFLVKKLTSVDEDSQEPTERQFIVYDTGDIAVVHQKTCVMSNIQIEYFYNSRHYPDIADNFLNIFNQIKSEHHLKVNEDMFVSLIDILKSESFSSDKIIIKSPTDFVEYDFSIQTDDSYFGLYTKKLSFYISIGGI</sequence>
<name>A0A4Y8W9E2_9VIBR</name>
<dbReference type="OrthoDB" id="9831112at2"/>
<protein>
    <submittedName>
        <fullName evidence="2">Uncharacterized protein</fullName>
    </submittedName>
</protein>
<dbReference type="RefSeq" id="WP_134837297.1">
    <property type="nucleotide sequence ID" value="NZ_SATR01000059.1"/>
</dbReference>
<evidence type="ECO:0000256" key="1">
    <source>
        <dbReference type="SAM" id="SignalP"/>
    </source>
</evidence>
<reference evidence="2 3" key="1">
    <citation type="submission" date="2019-01" db="EMBL/GenBank/DDBJ databases">
        <title>Vibrio BEI176 sp. nov, a marine bacterium isolated from China: eastern marignal seas.</title>
        <authorList>
            <person name="Li B."/>
        </authorList>
    </citation>
    <scope>NUCLEOTIDE SEQUENCE [LARGE SCALE GENOMIC DNA]</scope>
    <source>
        <strain evidence="2 3">BEI176</strain>
    </source>
</reference>
<feature type="chain" id="PRO_5021297785" evidence="1">
    <location>
        <begin position="19"/>
        <end position="167"/>
    </location>
</feature>
<feature type="signal peptide" evidence="1">
    <location>
        <begin position="1"/>
        <end position="18"/>
    </location>
</feature>
<keyword evidence="1" id="KW-0732">Signal</keyword>
<evidence type="ECO:0000313" key="2">
    <source>
        <dbReference type="EMBL" id="TFH89539.1"/>
    </source>
</evidence>
<dbReference type="EMBL" id="SATR01000059">
    <property type="protein sequence ID" value="TFH89539.1"/>
    <property type="molecule type" value="Genomic_DNA"/>
</dbReference>
<comment type="caution">
    <text evidence="2">The sequence shown here is derived from an EMBL/GenBank/DDBJ whole genome shotgun (WGS) entry which is preliminary data.</text>
</comment>
<gene>
    <name evidence="2" type="ORF">ELS82_21630</name>
</gene>
<organism evidence="2 3">
    <name type="scientific">Vibrio ouci</name>
    <dbReference type="NCBI Taxonomy" id="2499078"/>
    <lineage>
        <taxon>Bacteria</taxon>
        <taxon>Pseudomonadati</taxon>
        <taxon>Pseudomonadota</taxon>
        <taxon>Gammaproteobacteria</taxon>
        <taxon>Vibrionales</taxon>
        <taxon>Vibrionaceae</taxon>
        <taxon>Vibrio</taxon>
    </lineage>
</organism>
<dbReference type="Proteomes" id="UP000297753">
    <property type="component" value="Unassembled WGS sequence"/>
</dbReference>
<keyword evidence="3" id="KW-1185">Reference proteome</keyword>